<feature type="domain" description="DUF4906" evidence="1">
    <location>
        <begin position="157"/>
        <end position="229"/>
    </location>
</feature>
<proteinExistence type="predicted"/>
<reference evidence="2 3" key="1">
    <citation type="submission" date="2018-08" db="EMBL/GenBank/DDBJ databases">
        <title>A genome reference for cultivated species of the human gut microbiota.</title>
        <authorList>
            <person name="Zou Y."/>
            <person name="Xue W."/>
            <person name="Luo G."/>
        </authorList>
    </citation>
    <scope>NUCLEOTIDE SEQUENCE [LARGE SCALE GENOMIC DNA]</scope>
    <source>
        <strain evidence="2 3">AF14-32</strain>
    </source>
</reference>
<evidence type="ECO:0000259" key="1">
    <source>
        <dbReference type="Pfam" id="PF16249"/>
    </source>
</evidence>
<accession>A0A412XP98</accession>
<name>A0A412XP98_9BACE</name>
<evidence type="ECO:0000313" key="3">
    <source>
        <dbReference type="Proteomes" id="UP000283850"/>
    </source>
</evidence>
<organism evidence="2 3">
    <name type="scientific">Bacteroides intestinalis</name>
    <dbReference type="NCBI Taxonomy" id="329854"/>
    <lineage>
        <taxon>Bacteria</taxon>
        <taxon>Pseudomonadati</taxon>
        <taxon>Bacteroidota</taxon>
        <taxon>Bacteroidia</taxon>
        <taxon>Bacteroidales</taxon>
        <taxon>Bacteroidaceae</taxon>
        <taxon>Bacteroides</taxon>
    </lineage>
</organism>
<protein>
    <submittedName>
        <fullName evidence="2">DUF4906 domain-containing protein</fullName>
    </submittedName>
</protein>
<dbReference type="InterPro" id="IPR032594">
    <property type="entry name" value="DUF4906"/>
</dbReference>
<evidence type="ECO:0000313" key="2">
    <source>
        <dbReference type="EMBL" id="RGV46981.1"/>
    </source>
</evidence>
<gene>
    <name evidence="2" type="ORF">DWW10_25765</name>
</gene>
<dbReference type="Pfam" id="PF16249">
    <property type="entry name" value="DUF4906"/>
    <property type="match status" value="1"/>
</dbReference>
<comment type="caution">
    <text evidence="2">The sequence shown here is derived from an EMBL/GenBank/DDBJ whole genome shotgun (WGS) entry which is preliminary data.</text>
</comment>
<sequence>MADRDDCHLVIIARGKTGIAPTLGTKTLKEVQNMTVSSSTIKDIDPTKQDDINKMPYVLHLEHVQVKQVGGVWTIQSPEGSADVRLRLKRLAARLTVTWNYSAADFELKQIMLQSVPLNYSLVDAPDNAGCFPSIVSQFTTYVIPTTDATKTSGTLSYWVPANVRGIKAEAGTDETRYKDTAPQGSTFISFTAENTADSKKKLEYRVYVGTGKSTDFNLRSNTNYNYQVNFNHTSIPLNDKRITYIDPIPASQSNDNFVPTANCFMVEPGGAFCFDPFKYRQDGADIANSKLIEWAGNRGGIAYVKLLWQTRESGDVGDPVIGIANSATDHTNIVEALKTVDGTSLSKTNTATAAGQCRIYCRVSSAAKGGGNGVIAAYDVNDAILWSWHIWVTDYKPDATGSETVLEPSTKRKQKYAYRSDINSFPMMDRNLGALEGYTSVPADEVAKSRANGLHYQWGRKDPFLGSYTTKSINSVAIVSGSATPTNGLQNAYGPDGYTFFPRSSTSATSGDKLEYSFKIPTTVYDRATSNSYVNAALWGASKSAPKTLYDPCPQGWRVPEYTTFFHLFSDDYAGSESDRNADNAALRSVPASDDAGYADYWKKGTGAGIYNDGGVLIKYDATDNTTYYRLTGYQETVNAFNYIGLYANVWGIGGFNSTRVSGFSVNWGASLGGNKAIYARMVGMFWQVSDAQNVRCIQEKE</sequence>
<dbReference type="Proteomes" id="UP000283850">
    <property type="component" value="Unassembled WGS sequence"/>
</dbReference>
<dbReference type="AlphaFoldDB" id="A0A412XP98"/>
<dbReference type="EMBL" id="QRZF01000053">
    <property type="protein sequence ID" value="RGV46981.1"/>
    <property type="molecule type" value="Genomic_DNA"/>
</dbReference>